<reference evidence="1" key="1">
    <citation type="submission" date="2006-06" db="EMBL/GenBank/DDBJ databases">
        <title>Complete sequence of Trichodesmium erythraeum IMS101.</title>
        <authorList>
            <consortium name="US DOE Joint Genome Institute"/>
            <person name="Copeland A."/>
            <person name="Lucas S."/>
            <person name="Lapidus A."/>
            <person name="Barry K."/>
            <person name="Detter J.C."/>
            <person name="Glavina del Rio T."/>
            <person name="Hammon N."/>
            <person name="Israni S."/>
            <person name="Dalin E."/>
            <person name="Tice H."/>
            <person name="Pitluck S."/>
            <person name="Kiss H."/>
            <person name="Munk A.C."/>
            <person name="Brettin T."/>
            <person name="Bruce D."/>
            <person name="Han C."/>
            <person name="Tapia R."/>
            <person name="Gilna P."/>
            <person name="Schmutz J."/>
            <person name="Larimer F."/>
            <person name="Land M."/>
            <person name="Hauser L."/>
            <person name="Kyrpides N."/>
            <person name="Kim E."/>
            <person name="Richardson P."/>
        </authorList>
    </citation>
    <scope>NUCLEOTIDE SEQUENCE [LARGE SCALE GENOMIC DNA]</scope>
    <source>
        <strain evidence="1">IMS101</strain>
    </source>
</reference>
<dbReference type="AlphaFoldDB" id="Q10WX9"/>
<dbReference type="Gene3D" id="3.40.50.300">
    <property type="entry name" value="P-loop containing nucleotide triphosphate hydrolases"/>
    <property type="match status" value="1"/>
</dbReference>
<dbReference type="HOGENOM" id="CLU_789029_0_0_3"/>
<name>Q10WX9_TRIEI</name>
<dbReference type="InterPro" id="IPR027417">
    <property type="entry name" value="P-loop_NTPase"/>
</dbReference>
<dbReference type="eggNOG" id="COG1100">
    <property type="taxonomic scope" value="Bacteria"/>
</dbReference>
<sequence>MSEKIKILMLGDSSSGKTCFMLGMYAAIQNGSKFSLKATDPDEGVEMATLWSTIVGESGEERWPRGTDTPQIYNFELCYAYKSLIEFEWLDYRGGSMLDISSDDNVRTLRNYAAESNGLFFCISGKDLREPVTEANLQKIAMESKANLMGQYLQYLNINRRPARKKTFPIVIIVTKYDYCYHRNKIELMEDVKKMFPPLFAPNSDWLVMICPVTLGKELAKNSDNGKIEPRNLDIPVAFVLYCILTEQARIQDEKLTEIDDQLEVLESNLFNRWINRRRIQRLNESLGQAEMQLQKTIEMINVLAREQDLSSTDIYLSGKKIQIDWDLS</sequence>
<dbReference type="OrthoDB" id="9255714at2"/>
<proteinExistence type="predicted"/>
<protein>
    <submittedName>
        <fullName evidence="1">Uncharacterized protein</fullName>
    </submittedName>
</protein>
<dbReference type="EMBL" id="CP000393">
    <property type="protein sequence ID" value="ABG53245.1"/>
    <property type="molecule type" value="Genomic_DNA"/>
</dbReference>
<dbReference type="KEGG" id="ter:Tery_4245"/>
<evidence type="ECO:0000313" key="1">
    <source>
        <dbReference type="EMBL" id="ABG53245.1"/>
    </source>
</evidence>
<accession>Q10WX9</accession>
<gene>
    <name evidence="1" type="ordered locus">Tery_4245</name>
</gene>
<dbReference type="STRING" id="203124.Tery_4245"/>
<organism evidence="1">
    <name type="scientific">Trichodesmium erythraeum (strain IMS101)</name>
    <dbReference type="NCBI Taxonomy" id="203124"/>
    <lineage>
        <taxon>Bacteria</taxon>
        <taxon>Bacillati</taxon>
        <taxon>Cyanobacteriota</taxon>
        <taxon>Cyanophyceae</taxon>
        <taxon>Oscillatoriophycideae</taxon>
        <taxon>Oscillatoriales</taxon>
        <taxon>Microcoleaceae</taxon>
        <taxon>Trichodesmium</taxon>
    </lineage>
</organism>
<dbReference type="SUPFAM" id="SSF52540">
    <property type="entry name" value="P-loop containing nucleoside triphosphate hydrolases"/>
    <property type="match status" value="1"/>
</dbReference>